<gene>
    <name evidence="8" type="ORF">JCGZ_25213</name>
</gene>
<keyword evidence="1" id="KW-0479">Metal-binding</keyword>
<dbReference type="Gene3D" id="3.30.40.10">
    <property type="entry name" value="Zinc/RING finger domain, C3HC4 (zinc finger)"/>
    <property type="match status" value="1"/>
</dbReference>
<dbReference type="InterPro" id="IPR011011">
    <property type="entry name" value="Znf_FYVE_PHD"/>
</dbReference>
<sequence length="514" mass="58064">MTICQTCGDRGFSNALIFCHECQVYAVHRYCLDVLPATFDEYVVWLCEDCESKTLQLSFPDERSPFQVRENDFESFGSVQVKKKKNVKKKLKKKSKRKDNTQRGNSAVIGHGKSSSLQPQEVHCSENSERDQEFVRQDVLNDCNFDEAVESLQSKNSQLDLGDFKPVEMSCCEDGEIDEKHGRQDLLGEADFLEEGEFLKTEKSLVAVPLKASSLYEEINQKLVRQNILHDDFVYEDAKRLNGLNKRCVHEDSNPPKINDNQLARFDIHPLAVDYSMDGEKDNNLGRWNNLDEGSCCEEAEPENRQLVICDPSNILEQNFAVRAQPIIDQIWRGSLSVLGKHFGTVGLVAHLSNLAGSSVYEEAKSFPTLLSPELRPRSAIWPKSFANKGPSDENIALFFFPDNDRNEKKYDSLVNDMIHHDRAMRAVLQNAELLIFTSTTLPIDFWRFKAKFFLWGVFKGKQPLRKAGDAASVEEKSLVKTLTCDRHKSPVSPLSNGSYGCGSISSALCPSTL</sequence>
<dbReference type="Proteomes" id="UP000027138">
    <property type="component" value="Unassembled WGS sequence"/>
</dbReference>
<evidence type="ECO:0000313" key="9">
    <source>
        <dbReference type="Proteomes" id="UP000027138"/>
    </source>
</evidence>
<dbReference type="EMBL" id="KK914283">
    <property type="protein sequence ID" value="KDP43027.1"/>
    <property type="molecule type" value="Genomic_DNA"/>
</dbReference>
<dbReference type="SMART" id="SM00249">
    <property type="entry name" value="PHD"/>
    <property type="match status" value="1"/>
</dbReference>
<keyword evidence="2" id="KW-0863">Zinc-finger</keyword>
<evidence type="ECO:0000259" key="7">
    <source>
        <dbReference type="SMART" id="SM00249"/>
    </source>
</evidence>
<dbReference type="PANTHER" id="PTHR33304">
    <property type="match status" value="1"/>
</dbReference>
<dbReference type="InterPro" id="IPR013083">
    <property type="entry name" value="Znf_RING/FYVE/PHD"/>
</dbReference>
<dbReference type="PROSITE" id="PS01359">
    <property type="entry name" value="ZF_PHD_1"/>
    <property type="match status" value="1"/>
</dbReference>
<evidence type="ECO:0000256" key="5">
    <source>
        <dbReference type="ARBA" id="ARBA00023163"/>
    </source>
</evidence>
<keyword evidence="4" id="KW-0805">Transcription regulation</keyword>
<evidence type="ECO:0000256" key="3">
    <source>
        <dbReference type="ARBA" id="ARBA00022833"/>
    </source>
</evidence>
<reference evidence="8 9" key="1">
    <citation type="journal article" date="2014" name="PLoS ONE">
        <title>Global Analysis of Gene Expression Profiles in Physic Nut (Jatropha curcas L.) Seedlings Exposed to Salt Stress.</title>
        <authorList>
            <person name="Zhang L."/>
            <person name="Zhang C."/>
            <person name="Wu P."/>
            <person name="Chen Y."/>
            <person name="Li M."/>
            <person name="Jiang H."/>
            <person name="Wu G."/>
        </authorList>
    </citation>
    <scope>NUCLEOTIDE SEQUENCE [LARGE SCALE GENOMIC DNA]</scope>
    <source>
        <strain evidence="9">cv. GZQX0401</strain>
        <tissue evidence="8">Young leaves</tissue>
    </source>
</reference>
<dbReference type="SUPFAM" id="SSF57903">
    <property type="entry name" value="FYVE/PHD zinc finger"/>
    <property type="match status" value="1"/>
</dbReference>
<accession>A0A067L3M4</accession>
<feature type="region of interest" description="Disordered" evidence="6">
    <location>
        <begin position="86"/>
        <end position="123"/>
    </location>
</feature>
<dbReference type="STRING" id="180498.A0A067L3M4"/>
<dbReference type="AlphaFoldDB" id="A0A067L3M4"/>
<evidence type="ECO:0000256" key="6">
    <source>
        <dbReference type="SAM" id="MobiDB-lite"/>
    </source>
</evidence>
<dbReference type="GO" id="GO:0034244">
    <property type="term" value="P:negative regulation of transcription elongation by RNA polymerase II"/>
    <property type="evidence" value="ECO:0007669"/>
    <property type="project" value="InterPro"/>
</dbReference>
<keyword evidence="5" id="KW-0804">Transcription</keyword>
<name>A0A067L3M4_JATCU</name>
<protein>
    <recommendedName>
        <fullName evidence="7">Zinc finger PHD-type domain-containing protein</fullName>
    </recommendedName>
</protein>
<dbReference type="InterPro" id="IPR019786">
    <property type="entry name" value="Zinc_finger_PHD-type_CS"/>
</dbReference>
<proteinExistence type="predicted"/>
<dbReference type="OrthoDB" id="1932206at2759"/>
<evidence type="ECO:0000313" key="8">
    <source>
        <dbReference type="EMBL" id="KDP43027.1"/>
    </source>
</evidence>
<dbReference type="InterPro" id="IPR001965">
    <property type="entry name" value="Znf_PHD"/>
</dbReference>
<dbReference type="InterPro" id="IPR056280">
    <property type="entry name" value="AIPP2-like_SPOC"/>
</dbReference>
<dbReference type="PANTHER" id="PTHR33304:SF18">
    <property type="entry name" value="CHROMATIN REGULATOR PHD FAMILY-RELATED"/>
    <property type="match status" value="1"/>
</dbReference>
<feature type="domain" description="Zinc finger PHD-type" evidence="7">
    <location>
        <begin position="3"/>
        <end position="51"/>
    </location>
</feature>
<evidence type="ECO:0000256" key="1">
    <source>
        <dbReference type="ARBA" id="ARBA00022723"/>
    </source>
</evidence>
<organism evidence="8 9">
    <name type="scientific">Jatropha curcas</name>
    <name type="common">Barbados nut</name>
    <dbReference type="NCBI Taxonomy" id="180498"/>
    <lineage>
        <taxon>Eukaryota</taxon>
        <taxon>Viridiplantae</taxon>
        <taxon>Streptophyta</taxon>
        <taxon>Embryophyta</taxon>
        <taxon>Tracheophyta</taxon>
        <taxon>Spermatophyta</taxon>
        <taxon>Magnoliopsida</taxon>
        <taxon>eudicotyledons</taxon>
        <taxon>Gunneridae</taxon>
        <taxon>Pentapetalae</taxon>
        <taxon>rosids</taxon>
        <taxon>fabids</taxon>
        <taxon>Malpighiales</taxon>
        <taxon>Euphorbiaceae</taxon>
        <taxon>Crotonoideae</taxon>
        <taxon>Jatropheae</taxon>
        <taxon>Jatropha</taxon>
    </lineage>
</organism>
<feature type="compositionally biased region" description="Basic residues" evidence="6">
    <location>
        <begin position="86"/>
        <end position="97"/>
    </location>
</feature>
<evidence type="ECO:0000256" key="4">
    <source>
        <dbReference type="ARBA" id="ARBA00023015"/>
    </source>
</evidence>
<keyword evidence="9" id="KW-1185">Reference proteome</keyword>
<dbReference type="GO" id="GO:0140566">
    <property type="term" value="F:histone reader activity"/>
    <property type="evidence" value="ECO:0007669"/>
    <property type="project" value="InterPro"/>
</dbReference>
<dbReference type="InterPro" id="IPR049914">
    <property type="entry name" value="PHD1-3/5-6"/>
</dbReference>
<dbReference type="GO" id="GO:0008270">
    <property type="term" value="F:zinc ion binding"/>
    <property type="evidence" value="ECO:0007669"/>
    <property type="project" value="UniProtKB-KW"/>
</dbReference>
<keyword evidence="3" id="KW-0862">Zinc</keyword>
<dbReference type="CDD" id="cd15489">
    <property type="entry name" value="PHD_SF"/>
    <property type="match status" value="1"/>
</dbReference>
<evidence type="ECO:0000256" key="2">
    <source>
        <dbReference type="ARBA" id="ARBA00022771"/>
    </source>
</evidence>
<dbReference type="Pfam" id="PF23121">
    <property type="entry name" value="SPOC_AIPP2"/>
    <property type="match status" value="1"/>
</dbReference>